<dbReference type="PANTHER" id="PTHR12786:SF1">
    <property type="entry name" value="SPLICING REGULATOR SDE2"/>
    <property type="match status" value="1"/>
</dbReference>
<evidence type="ECO:0000259" key="10">
    <source>
        <dbReference type="Pfam" id="PF22782"/>
    </source>
</evidence>
<dbReference type="InParanoid" id="H2YGT8"/>
<evidence type="ECO:0000256" key="8">
    <source>
        <dbReference type="ARBA" id="ARBA00023306"/>
    </source>
</evidence>
<dbReference type="GO" id="GO:0005634">
    <property type="term" value="C:nucleus"/>
    <property type="evidence" value="ECO:0007669"/>
    <property type="project" value="UniProtKB-SubCell"/>
</dbReference>
<name>H2YGT8_CIOSA</name>
<accession>H2YGT8</accession>
<dbReference type="PANTHER" id="PTHR12786">
    <property type="entry name" value="SPLICING FACTOR SF3A-RELATED"/>
    <property type="match status" value="1"/>
</dbReference>
<feature type="compositionally biased region" description="Acidic residues" evidence="9">
    <location>
        <begin position="191"/>
        <end position="208"/>
    </location>
</feature>
<keyword evidence="7" id="KW-0539">Nucleus</keyword>
<reference evidence="11" key="2">
    <citation type="submission" date="2025-08" db="UniProtKB">
        <authorList>
            <consortium name="Ensembl"/>
        </authorList>
    </citation>
    <scope>IDENTIFICATION</scope>
</reference>
<dbReference type="GO" id="GO:0008380">
    <property type="term" value="P:RNA splicing"/>
    <property type="evidence" value="ECO:0007669"/>
    <property type="project" value="UniProtKB-KW"/>
</dbReference>
<feature type="compositionally biased region" description="Basic and acidic residues" evidence="9">
    <location>
        <begin position="230"/>
        <end position="264"/>
    </location>
</feature>
<evidence type="ECO:0000313" key="11">
    <source>
        <dbReference type="Ensembl" id="ENSCSAVP00000004537.1"/>
    </source>
</evidence>
<dbReference type="AlphaFoldDB" id="H2YGT8"/>
<evidence type="ECO:0000256" key="4">
    <source>
        <dbReference type="ARBA" id="ARBA00022490"/>
    </source>
</evidence>
<dbReference type="OMA" id="WIGDDIS"/>
<feature type="region of interest" description="Disordered" evidence="9">
    <location>
        <begin position="169"/>
        <end position="264"/>
    </location>
</feature>
<comment type="subcellular location">
    <subcellularLocation>
        <location evidence="2">Cytoplasm</location>
    </subcellularLocation>
    <subcellularLocation>
        <location evidence="1">Nucleus</location>
    </subcellularLocation>
</comment>
<dbReference type="Ensembl" id="ENSCSAVT00000004603.1">
    <property type="protein sequence ID" value="ENSCSAVP00000004537.1"/>
    <property type="gene ID" value="ENSCSAVG00000002695.1"/>
</dbReference>
<protein>
    <recommendedName>
        <fullName evidence="10">SDE2-like domain-containing protein</fullName>
    </recommendedName>
</protein>
<evidence type="ECO:0000256" key="1">
    <source>
        <dbReference type="ARBA" id="ARBA00004123"/>
    </source>
</evidence>
<keyword evidence="12" id="KW-1185">Reference proteome</keyword>
<reference evidence="12" key="1">
    <citation type="submission" date="2003-08" db="EMBL/GenBank/DDBJ databases">
        <authorList>
            <person name="Birren B."/>
            <person name="Nusbaum C."/>
            <person name="Abebe A."/>
            <person name="Abouelleil A."/>
            <person name="Adekoya E."/>
            <person name="Ait-zahra M."/>
            <person name="Allen N."/>
            <person name="Allen T."/>
            <person name="An P."/>
            <person name="Anderson M."/>
            <person name="Anderson S."/>
            <person name="Arachchi H."/>
            <person name="Armbruster J."/>
            <person name="Bachantsang P."/>
            <person name="Baldwin J."/>
            <person name="Barry A."/>
            <person name="Bayul T."/>
            <person name="Blitshsteyn B."/>
            <person name="Bloom T."/>
            <person name="Blye J."/>
            <person name="Boguslavskiy L."/>
            <person name="Borowsky M."/>
            <person name="Boukhgalter B."/>
            <person name="Brunache A."/>
            <person name="Butler J."/>
            <person name="Calixte N."/>
            <person name="Calvo S."/>
            <person name="Camarata J."/>
            <person name="Campo K."/>
            <person name="Chang J."/>
            <person name="Cheshatsang Y."/>
            <person name="Citroen M."/>
            <person name="Collymore A."/>
            <person name="Considine T."/>
            <person name="Cook A."/>
            <person name="Cooke P."/>
            <person name="Corum B."/>
            <person name="Cuomo C."/>
            <person name="David R."/>
            <person name="Dawoe T."/>
            <person name="Degray S."/>
            <person name="Dodge S."/>
            <person name="Dooley K."/>
            <person name="Dorje P."/>
            <person name="Dorjee K."/>
            <person name="Dorris L."/>
            <person name="Duffey N."/>
            <person name="Dupes A."/>
            <person name="Elkins T."/>
            <person name="Engels R."/>
            <person name="Erickson J."/>
            <person name="Farina A."/>
            <person name="Faro S."/>
            <person name="Ferreira P."/>
            <person name="Fischer H."/>
            <person name="Fitzgerald M."/>
            <person name="Foley K."/>
            <person name="Gage D."/>
            <person name="Galagan J."/>
            <person name="Gearin G."/>
            <person name="Gnerre S."/>
            <person name="Gnirke A."/>
            <person name="Goyette A."/>
            <person name="Graham J."/>
            <person name="Grandbois E."/>
            <person name="Gyaltsen K."/>
            <person name="Hafez N."/>
            <person name="Hagopian D."/>
            <person name="Hagos B."/>
            <person name="Hall J."/>
            <person name="Hatcher B."/>
            <person name="Heller A."/>
            <person name="Higgins H."/>
            <person name="Honan T."/>
            <person name="Horn A."/>
            <person name="Houde N."/>
            <person name="Hughes L."/>
            <person name="Hulme W."/>
            <person name="Husby E."/>
            <person name="Iliev I."/>
            <person name="Jaffe D."/>
            <person name="Jones C."/>
            <person name="Kamal M."/>
            <person name="Kamat A."/>
            <person name="Kamvysselis M."/>
            <person name="Karlsson E."/>
            <person name="Kells C."/>
            <person name="Kieu A."/>
            <person name="Kisner P."/>
            <person name="Kodira C."/>
            <person name="Kulbokas E."/>
            <person name="Labutti K."/>
            <person name="Lama D."/>
            <person name="Landers T."/>
            <person name="Leger J."/>
            <person name="Levine S."/>
            <person name="Lewis D."/>
            <person name="Lewis T."/>
            <person name="Lindblad-toh K."/>
            <person name="Liu X."/>
            <person name="Lokyitsang T."/>
            <person name="Lokyitsang Y."/>
            <person name="Lucien O."/>
            <person name="Lui A."/>
            <person name="Ma L.J."/>
            <person name="Mabbitt R."/>
            <person name="Macdonald J."/>
            <person name="Maclean C."/>
            <person name="Major J."/>
            <person name="Manning J."/>
            <person name="Marabella R."/>
            <person name="Maru K."/>
            <person name="Matthews C."/>
            <person name="Mauceli E."/>
            <person name="Mccarthy M."/>
            <person name="Mcdonough S."/>
            <person name="Mcghee T."/>
            <person name="Meldrim J."/>
            <person name="Meneus L."/>
            <person name="Mesirov J."/>
            <person name="Mihalev A."/>
            <person name="Mihova T."/>
            <person name="Mikkelsen T."/>
            <person name="Mlenga V."/>
            <person name="Moru K."/>
            <person name="Mozes J."/>
            <person name="Mulrain L."/>
            <person name="Munson G."/>
            <person name="Naylor J."/>
            <person name="Newes C."/>
            <person name="Nguyen C."/>
            <person name="Nguyen N."/>
            <person name="Nguyen T."/>
            <person name="Nicol R."/>
            <person name="Nielsen C."/>
            <person name="Nizzari M."/>
            <person name="Norbu C."/>
            <person name="Norbu N."/>
            <person name="O'donnell P."/>
            <person name="Okoawo O."/>
            <person name="O'leary S."/>
            <person name="Omotosho B."/>
            <person name="O'neill K."/>
            <person name="Osman S."/>
            <person name="Parker S."/>
            <person name="Perrin D."/>
            <person name="Phunkhang P."/>
            <person name="Piqani B."/>
            <person name="Purcell S."/>
            <person name="Rachupka T."/>
            <person name="Ramasamy U."/>
            <person name="Rameau R."/>
            <person name="Ray V."/>
            <person name="Raymond C."/>
            <person name="Retta R."/>
            <person name="Richardson S."/>
            <person name="Rise C."/>
            <person name="Rodriguez J."/>
            <person name="Rogers J."/>
            <person name="Rogov P."/>
            <person name="Rutman M."/>
            <person name="Schupbach R."/>
            <person name="Seaman C."/>
            <person name="Settipalli S."/>
            <person name="Sharpe T."/>
            <person name="Sheridan J."/>
            <person name="Sherpa N."/>
            <person name="Shi J."/>
            <person name="Smirnov S."/>
            <person name="Smith C."/>
            <person name="Sougnez C."/>
            <person name="Spencer B."/>
            <person name="Stalker J."/>
            <person name="Stange-thomann N."/>
            <person name="Stavropoulos S."/>
            <person name="Stetson K."/>
            <person name="Stone C."/>
            <person name="Stone S."/>
            <person name="Stubbs M."/>
            <person name="Talamas J."/>
            <person name="Tchuinga P."/>
            <person name="Tenzing P."/>
            <person name="Tesfaye S."/>
            <person name="Theodore J."/>
            <person name="Thoulutsang Y."/>
            <person name="Topham K."/>
            <person name="Towey S."/>
            <person name="Tsamla T."/>
            <person name="Tsomo N."/>
            <person name="Vallee D."/>
            <person name="Vassiliev H."/>
            <person name="Venkataraman V."/>
            <person name="Vinson J."/>
            <person name="Vo A."/>
            <person name="Wade C."/>
            <person name="Wang S."/>
            <person name="Wangchuk T."/>
            <person name="Wangdi T."/>
            <person name="Whittaker C."/>
            <person name="Wilkinson J."/>
            <person name="Wu Y."/>
            <person name="Wyman D."/>
            <person name="Yadav S."/>
            <person name="Yang S."/>
            <person name="Yang X."/>
            <person name="Yeager S."/>
            <person name="Yee E."/>
            <person name="Young G."/>
            <person name="Zainoun J."/>
            <person name="Zembeck L."/>
            <person name="Zimmer A."/>
            <person name="Zody M."/>
            <person name="Lander E."/>
        </authorList>
    </citation>
    <scope>NUCLEOTIDE SEQUENCE [LARGE SCALE GENOMIC DNA]</scope>
</reference>
<dbReference type="HOGENOM" id="CLU_042333_1_0_1"/>
<dbReference type="eggNOG" id="KOG2827">
    <property type="taxonomic scope" value="Eukaryota"/>
</dbReference>
<reference evidence="11" key="3">
    <citation type="submission" date="2025-09" db="UniProtKB">
        <authorList>
            <consortium name="Ensembl"/>
        </authorList>
    </citation>
    <scope>IDENTIFICATION</scope>
</reference>
<evidence type="ECO:0000256" key="6">
    <source>
        <dbReference type="ARBA" id="ARBA00023187"/>
    </source>
</evidence>
<keyword evidence="4" id="KW-0963">Cytoplasm</keyword>
<evidence type="ECO:0000256" key="2">
    <source>
        <dbReference type="ARBA" id="ARBA00004496"/>
    </source>
</evidence>
<dbReference type="Proteomes" id="UP000007875">
    <property type="component" value="Unassembled WGS sequence"/>
</dbReference>
<dbReference type="GO" id="GO:0006397">
    <property type="term" value="P:mRNA processing"/>
    <property type="evidence" value="ECO:0007669"/>
    <property type="project" value="UniProtKB-KW"/>
</dbReference>
<dbReference type="STRING" id="51511.ENSCSAVP00000004537"/>
<dbReference type="InterPro" id="IPR051421">
    <property type="entry name" value="RNA_Proc_DNA_Dmg_Regulator"/>
</dbReference>
<keyword evidence="6" id="KW-0508">mRNA splicing</keyword>
<dbReference type="GO" id="GO:0005737">
    <property type="term" value="C:cytoplasm"/>
    <property type="evidence" value="ECO:0007669"/>
    <property type="project" value="UniProtKB-SubCell"/>
</dbReference>
<feature type="compositionally biased region" description="Low complexity" evidence="9">
    <location>
        <begin position="216"/>
        <end position="229"/>
    </location>
</feature>
<comment type="similarity">
    <text evidence="3">Belongs to the SDE2 family.</text>
</comment>
<sequence>MDFSTIFLDLSEFGCGIKHLTVRNNQVIDTFKVSEKSSFYFTKNGLLFTQGESLRNGDYVRAKVRFLGGKGGFGSMLRALGSQIEKTTNKEACRDLSGRRMRDVNNEKKMFEYVQQKAEKEKEKEKKKMEKLEKCLEKPKHFFNDPAYEKSLEETSENVENALKKGLVAHKRKAQTTNKPVNQKKKKWLGFDDDIGSSSDSDDDDNDEFALNCRVSKNNSNDSSSACSSKSDEAKTETENKKVETGYLESKENGKNEPGTEKET</sequence>
<evidence type="ECO:0000256" key="3">
    <source>
        <dbReference type="ARBA" id="ARBA00008726"/>
    </source>
</evidence>
<evidence type="ECO:0000256" key="5">
    <source>
        <dbReference type="ARBA" id="ARBA00022664"/>
    </source>
</evidence>
<evidence type="ECO:0000256" key="9">
    <source>
        <dbReference type="SAM" id="MobiDB-lite"/>
    </source>
</evidence>
<dbReference type="InterPro" id="IPR053822">
    <property type="entry name" value="SDE2-like_dom"/>
</dbReference>
<keyword evidence="8" id="KW-0131">Cell cycle</keyword>
<dbReference type="Pfam" id="PF22782">
    <property type="entry name" value="SDE2"/>
    <property type="match status" value="1"/>
</dbReference>
<dbReference type="GeneTree" id="ENSGT00530000063402"/>
<keyword evidence="5" id="KW-0507">mRNA processing</keyword>
<feature type="domain" description="SDE2-like" evidence="10">
    <location>
        <begin position="68"/>
        <end position="164"/>
    </location>
</feature>
<evidence type="ECO:0000256" key="7">
    <source>
        <dbReference type="ARBA" id="ARBA00023242"/>
    </source>
</evidence>
<proteinExistence type="inferred from homology"/>
<evidence type="ECO:0000313" key="12">
    <source>
        <dbReference type="Proteomes" id="UP000007875"/>
    </source>
</evidence>
<organism evidence="11 12">
    <name type="scientific">Ciona savignyi</name>
    <name type="common">Pacific transparent sea squirt</name>
    <dbReference type="NCBI Taxonomy" id="51511"/>
    <lineage>
        <taxon>Eukaryota</taxon>
        <taxon>Metazoa</taxon>
        <taxon>Chordata</taxon>
        <taxon>Tunicata</taxon>
        <taxon>Ascidiacea</taxon>
        <taxon>Phlebobranchia</taxon>
        <taxon>Cionidae</taxon>
        <taxon>Ciona</taxon>
    </lineage>
</organism>